<dbReference type="InterPro" id="IPR002711">
    <property type="entry name" value="HNH"/>
</dbReference>
<dbReference type="Pfam" id="PF08388">
    <property type="entry name" value="GIIM"/>
    <property type="match status" value="1"/>
</dbReference>
<geneLocation type="chloroplast" evidence="2"/>
<dbReference type="AlphaFoldDB" id="A0A7U1AQ42"/>
<dbReference type="SMART" id="SM00507">
    <property type="entry name" value="HNHc"/>
    <property type="match status" value="1"/>
</dbReference>
<dbReference type="GO" id="GO:0003964">
    <property type="term" value="F:RNA-directed DNA polymerase activity"/>
    <property type="evidence" value="ECO:0007669"/>
    <property type="project" value="UniProtKB-KW"/>
</dbReference>
<dbReference type="GO" id="GO:0003676">
    <property type="term" value="F:nucleic acid binding"/>
    <property type="evidence" value="ECO:0007669"/>
    <property type="project" value="InterPro"/>
</dbReference>
<name>A0A7U1AQ42_9CHLO</name>
<dbReference type="InterPro" id="IPR051083">
    <property type="entry name" value="GrpII_Intron_Splice-Mob/Def"/>
</dbReference>
<dbReference type="CDD" id="cd00085">
    <property type="entry name" value="HNHc"/>
    <property type="match status" value="1"/>
</dbReference>
<dbReference type="PROSITE" id="PS50878">
    <property type="entry name" value="RT_POL"/>
    <property type="match status" value="1"/>
</dbReference>
<keyword evidence="2" id="KW-0934">Plastid</keyword>
<protein>
    <submittedName>
        <fullName evidence="2">Putative reverse transcriptase, intron maturase and HNH endonuclease</fullName>
    </submittedName>
</protein>
<keyword evidence="2" id="KW-0255">Endonuclease</keyword>
<keyword evidence="2" id="KW-0150">Chloroplast</keyword>
<dbReference type="SUPFAM" id="SSF56672">
    <property type="entry name" value="DNA/RNA polymerases"/>
    <property type="match status" value="1"/>
</dbReference>
<dbReference type="GO" id="GO:0008270">
    <property type="term" value="F:zinc ion binding"/>
    <property type="evidence" value="ECO:0007669"/>
    <property type="project" value="InterPro"/>
</dbReference>
<organism evidence="2">
    <name type="scientific">Chaetophora lobata</name>
    <dbReference type="NCBI Taxonomy" id="1249516"/>
    <lineage>
        <taxon>Eukaryota</taxon>
        <taxon>Viridiplantae</taxon>
        <taxon>Chlorophyta</taxon>
        <taxon>core chlorophytes</taxon>
        <taxon>Chlorophyceae</taxon>
        <taxon>OCC clade</taxon>
        <taxon>Chaetophorales</taxon>
        <taxon>Chaetophoraceae</taxon>
        <taxon>Chaetophora</taxon>
    </lineage>
</organism>
<evidence type="ECO:0000259" key="1">
    <source>
        <dbReference type="PROSITE" id="PS50878"/>
    </source>
</evidence>
<keyword evidence="2" id="KW-0695">RNA-directed DNA polymerase</keyword>
<dbReference type="Gene3D" id="1.10.30.50">
    <property type="match status" value="1"/>
</dbReference>
<dbReference type="InterPro" id="IPR003615">
    <property type="entry name" value="HNH_nuc"/>
</dbReference>
<dbReference type="InterPro" id="IPR000477">
    <property type="entry name" value="RT_dom"/>
</dbReference>
<dbReference type="EMBL" id="MW315772">
    <property type="protein sequence ID" value="QQY84808.1"/>
    <property type="molecule type" value="Genomic_DNA"/>
</dbReference>
<dbReference type="InterPro" id="IPR013597">
    <property type="entry name" value="Mat_intron_G2"/>
</dbReference>
<dbReference type="PANTHER" id="PTHR34047:SF8">
    <property type="entry name" value="PROTEIN YKFC"/>
    <property type="match status" value="1"/>
</dbReference>
<dbReference type="Pfam" id="PF00078">
    <property type="entry name" value="RVT_1"/>
    <property type="match status" value="1"/>
</dbReference>
<proteinExistence type="predicted"/>
<keyword evidence="2" id="KW-0378">Hydrolase</keyword>
<keyword evidence="2" id="KW-0540">Nuclease</keyword>
<sequence>MLNQKKINEFSLKRAFHGIKKRGKKKKFTRQRFQFENYTIQDLRSYVLEKQILLAEAIRNQDFSKIPKIINQIIRSKEARALAVYETISKTGYRSPGFSPSRPTTNSEYRDLMNQIWSFIKNPKTYKAAPLARTMIAKPNGGERPISVPTYIDRAMQHLFKFVLDVFCEETSDRHSFGFRQFRSPGWAAKAITLHYWTKEKTLIGSPKFVLSADITKCFDTINHQFILDNVANIKLPNSKNSINIIPNPIIYSWLKCGYIYTDRQAGNELNPTDMGVPQGGPISPIICNMVLNGLEKAISEGVKHKFNDSPIIDTHDKTLRRKSPRESHMEATTFRFADDFNVMCFSYTTAQFALQAANDFLFPRGLELNKEKTKIIDIRHNPFEFVGFEFKWIQGKTLTKFYNYPTKRAEERIKSNINETIREKFSNPYIAFFKINSILRGWCNYYSTGNSKASFSQLSYWLWHKIYHYLKDFYTNAPGIRFRQRVYRKRLHYTIFHRHAFPHQGMRKWWHVYTPNSKHDIRKKGSNYLALYAPAKTTVATPTISTIGGNQSGGLNAYHSSDREKLLKFALKWKKGMYSKIFKETMGNCKLCNCNLLGEIQSEIHHIQPIKFGGTNDDRNLTLLCKECHIDINSAVKKKNIDKIKQLEELGVLKAVSKSITE</sequence>
<keyword evidence="2" id="KW-0808">Transferase</keyword>
<dbReference type="InterPro" id="IPR043502">
    <property type="entry name" value="DNA/RNA_pol_sf"/>
</dbReference>
<dbReference type="PANTHER" id="PTHR34047">
    <property type="entry name" value="NUCLEAR INTRON MATURASE 1, MITOCHONDRIAL-RELATED"/>
    <property type="match status" value="1"/>
</dbReference>
<evidence type="ECO:0000313" key="2">
    <source>
        <dbReference type="EMBL" id="QQY84808.1"/>
    </source>
</evidence>
<gene>
    <name evidence="2" type="primary">orf663</name>
</gene>
<reference evidence="2" key="1">
    <citation type="submission" date="2020-11" db="EMBL/GenBank/DDBJ databases">
        <title>The Chloroplast Genome of the Green Alga Chaetophora lobata.</title>
        <authorList>
            <person name="Liu B."/>
        </authorList>
    </citation>
    <scope>NUCLEOTIDE SEQUENCE</scope>
</reference>
<feature type="domain" description="Reverse transcriptase" evidence="1">
    <location>
        <begin position="117"/>
        <end position="391"/>
    </location>
</feature>
<accession>A0A7U1AQ42</accession>
<keyword evidence="2" id="KW-0548">Nucleotidyltransferase</keyword>
<dbReference type="GO" id="GO:0004519">
    <property type="term" value="F:endonuclease activity"/>
    <property type="evidence" value="ECO:0007669"/>
    <property type="project" value="UniProtKB-KW"/>
</dbReference>
<dbReference type="Pfam" id="PF01844">
    <property type="entry name" value="HNH"/>
    <property type="match status" value="1"/>
</dbReference>
<dbReference type="CDD" id="cd01651">
    <property type="entry name" value="RT_G2_intron"/>
    <property type="match status" value="1"/>
</dbReference>